<evidence type="ECO:0000313" key="2">
    <source>
        <dbReference type="Proteomes" id="UP001327093"/>
    </source>
</evidence>
<dbReference type="RefSeq" id="WP_324263756.1">
    <property type="nucleotide sequence ID" value="NZ_JAWLNX010000001.1"/>
</dbReference>
<accession>A0ABU6A3P3</accession>
<evidence type="ECO:0000313" key="1">
    <source>
        <dbReference type="EMBL" id="MEB3366191.1"/>
    </source>
</evidence>
<reference evidence="1 2" key="1">
    <citation type="submission" date="2023-10" db="EMBL/GenBank/DDBJ databases">
        <title>Saccharopolyspora sp. nov., isolated from mangrove soil.</title>
        <authorList>
            <person name="Lu Y."/>
            <person name="Liu W."/>
        </authorList>
    </citation>
    <scope>NUCLEOTIDE SEQUENCE [LARGE SCALE GENOMIC DNA]</scope>
    <source>
        <strain evidence="1 2">S2-29</strain>
    </source>
</reference>
<sequence length="81" mass="9588">MASHDDTALTYLYGRFSFARQMMTDPACTRENRRDWAMRAEELRQCLRDLEQWRSEKVGARYENDDVTATEILPPRESTNI</sequence>
<gene>
    <name evidence="1" type="ORF">R4I43_02140</name>
</gene>
<proteinExistence type="predicted"/>
<dbReference type="EMBL" id="JAWLNX010000001">
    <property type="protein sequence ID" value="MEB3366191.1"/>
    <property type="molecule type" value="Genomic_DNA"/>
</dbReference>
<protein>
    <submittedName>
        <fullName evidence="1">Uncharacterized protein</fullName>
    </submittedName>
</protein>
<keyword evidence="2" id="KW-1185">Reference proteome</keyword>
<organism evidence="1 2">
    <name type="scientific">Saccharopolyspora mangrovi</name>
    <dbReference type="NCBI Taxonomy" id="3082379"/>
    <lineage>
        <taxon>Bacteria</taxon>
        <taxon>Bacillati</taxon>
        <taxon>Actinomycetota</taxon>
        <taxon>Actinomycetes</taxon>
        <taxon>Pseudonocardiales</taxon>
        <taxon>Pseudonocardiaceae</taxon>
        <taxon>Saccharopolyspora</taxon>
    </lineage>
</organism>
<comment type="caution">
    <text evidence="1">The sequence shown here is derived from an EMBL/GenBank/DDBJ whole genome shotgun (WGS) entry which is preliminary data.</text>
</comment>
<name>A0ABU6A3P3_9PSEU</name>
<dbReference type="Proteomes" id="UP001327093">
    <property type="component" value="Unassembled WGS sequence"/>
</dbReference>